<dbReference type="GO" id="GO:0005524">
    <property type="term" value="F:ATP binding"/>
    <property type="evidence" value="ECO:0007669"/>
    <property type="project" value="InterPro"/>
</dbReference>
<organism evidence="3 4">
    <name type="scientific">Deinococcus ruber</name>
    <dbReference type="NCBI Taxonomy" id="1848197"/>
    <lineage>
        <taxon>Bacteria</taxon>
        <taxon>Thermotogati</taxon>
        <taxon>Deinococcota</taxon>
        <taxon>Deinococci</taxon>
        <taxon>Deinococcales</taxon>
        <taxon>Deinococcaceae</taxon>
        <taxon>Deinococcus</taxon>
    </lineage>
</organism>
<gene>
    <name evidence="3" type="ORF">GCM10008957_20660</name>
</gene>
<protein>
    <recommendedName>
        <fullName evidence="2">Protein kinase domain-containing protein</fullName>
    </recommendedName>
</protein>
<dbReference type="PROSITE" id="PS50011">
    <property type="entry name" value="PROTEIN_KINASE_DOM"/>
    <property type="match status" value="1"/>
</dbReference>
<sequence length="691" mass="77398">MTRYLDAGGRSVVTARPLGSGGEGTVYALENQPGMVAKVYSRPLQPQDSEKMRRVVQVRSPRLDAISAWPRGTLHDPAHADGVGSGGSVLGVVMPFVDFSQATELHNLYGPSSRRKHFPLADWRFLVHVARNVARAFAELHAEGHLMGDVSSRNILVTQQGTVRFVDADSFQIRAGEQVYPCPVGTAECTPPELQGQRFGTLVRTPNHDRFGLALMMFYLLFEGRHPYAGVHADGAVLAPAEAIARHKFAYSREVQSGVRPPPGTLTLEALPQVLRTLFERAFSPTIQGRPTAQEWETALAHLSETLVRCQRSPQHLHSEEVACPWCALFPATSGAATAKTHLPGSARLLDADAEMNRIWIGLRGVPIPPAQRPLTLQVRPLPQPVALPVMPVVPPFVALTRAQRLAGWGRQLWGVGLLVAALLLKMEGLPVLLSLVVAFFGWLSIRAGHPKRRERDLRRRYEREQISAVRTHQRQLQQMARTLEQEVVGLQRQLTQAQQMYQVSSALARYRAEFERLERRRQEVSRIARQERFRIEEAIRSHQQHSLEVYLSLHAVQPGMLPGFGSALVASLHSGGVHTALEVELARLRRVHGIGPKRTQELLWWRKTLEQFFSFDPSQVPVQVIEAARQAHQQELQEQLRVLEAEVPGLHHRVQAWIAAEQHAAEDVLSLMREVEQRQQAIVLLRSRLQ</sequence>
<evidence type="ECO:0000313" key="4">
    <source>
        <dbReference type="Proteomes" id="UP000603865"/>
    </source>
</evidence>
<keyword evidence="1" id="KW-0175">Coiled coil</keyword>
<evidence type="ECO:0000313" key="3">
    <source>
        <dbReference type="EMBL" id="GGR07837.1"/>
    </source>
</evidence>
<comment type="caution">
    <text evidence="3">The sequence shown here is derived from an EMBL/GenBank/DDBJ whole genome shotgun (WGS) entry which is preliminary data.</text>
</comment>
<reference evidence="3" key="2">
    <citation type="submission" date="2020-09" db="EMBL/GenBank/DDBJ databases">
        <authorList>
            <person name="Sun Q."/>
            <person name="Ohkuma M."/>
        </authorList>
    </citation>
    <scope>NUCLEOTIDE SEQUENCE</scope>
    <source>
        <strain evidence="3">JCM 31311</strain>
    </source>
</reference>
<dbReference type="SUPFAM" id="SSF56112">
    <property type="entry name" value="Protein kinase-like (PK-like)"/>
    <property type="match status" value="1"/>
</dbReference>
<accession>A0A918C6U6</accession>
<dbReference type="AlphaFoldDB" id="A0A918C6U6"/>
<dbReference type="PANTHER" id="PTHR44329">
    <property type="entry name" value="SERINE/THREONINE-PROTEIN KINASE TNNI3K-RELATED"/>
    <property type="match status" value="1"/>
</dbReference>
<evidence type="ECO:0000256" key="1">
    <source>
        <dbReference type="SAM" id="Coils"/>
    </source>
</evidence>
<dbReference type="Gene3D" id="1.10.510.10">
    <property type="entry name" value="Transferase(Phosphotransferase) domain 1"/>
    <property type="match status" value="1"/>
</dbReference>
<feature type="domain" description="Protein kinase" evidence="2">
    <location>
        <begin position="12"/>
        <end position="307"/>
    </location>
</feature>
<dbReference type="GO" id="GO:0004674">
    <property type="term" value="F:protein serine/threonine kinase activity"/>
    <property type="evidence" value="ECO:0007669"/>
    <property type="project" value="TreeGrafter"/>
</dbReference>
<keyword evidence="4" id="KW-1185">Reference proteome</keyword>
<name>A0A918C6U6_9DEIO</name>
<dbReference type="Proteomes" id="UP000603865">
    <property type="component" value="Unassembled WGS sequence"/>
</dbReference>
<dbReference type="RefSeq" id="WP_189090024.1">
    <property type="nucleotide sequence ID" value="NZ_BMQL01000009.1"/>
</dbReference>
<dbReference type="InterPro" id="IPR011009">
    <property type="entry name" value="Kinase-like_dom_sf"/>
</dbReference>
<dbReference type="EMBL" id="BMQL01000009">
    <property type="protein sequence ID" value="GGR07837.1"/>
    <property type="molecule type" value="Genomic_DNA"/>
</dbReference>
<evidence type="ECO:0000259" key="2">
    <source>
        <dbReference type="PROSITE" id="PS50011"/>
    </source>
</evidence>
<proteinExistence type="predicted"/>
<reference evidence="3" key="1">
    <citation type="journal article" date="2014" name="Int. J. Syst. Evol. Microbiol.">
        <title>Complete genome sequence of Corynebacterium casei LMG S-19264T (=DSM 44701T), isolated from a smear-ripened cheese.</title>
        <authorList>
            <consortium name="US DOE Joint Genome Institute (JGI-PGF)"/>
            <person name="Walter F."/>
            <person name="Albersmeier A."/>
            <person name="Kalinowski J."/>
            <person name="Ruckert C."/>
        </authorList>
    </citation>
    <scope>NUCLEOTIDE SEQUENCE</scope>
    <source>
        <strain evidence="3">JCM 31311</strain>
    </source>
</reference>
<dbReference type="InterPro" id="IPR051681">
    <property type="entry name" value="Ser/Thr_Kinases-Pseudokinases"/>
</dbReference>
<dbReference type="InterPro" id="IPR000719">
    <property type="entry name" value="Prot_kinase_dom"/>
</dbReference>
<feature type="coiled-coil region" evidence="1">
    <location>
        <begin position="474"/>
        <end position="528"/>
    </location>
</feature>